<dbReference type="GO" id="GO:0003779">
    <property type="term" value="F:actin binding"/>
    <property type="evidence" value="ECO:0007669"/>
    <property type="project" value="UniProtKB-KW"/>
</dbReference>
<dbReference type="InterPro" id="IPR002017">
    <property type="entry name" value="Spectrin_repeat"/>
</dbReference>
<dbReference type="InParanoid" id="A0A0V1BFT1"/>
<evidence type="ECO:0000256" key="4">
    <source>
        <dbReference type="ARBA" id="ARBA00023203"/>
    </source>
</evidence>
<keyword evidence="3" id="KW-0677">Repeat</keyword>
<dbReference type="FunCoup" id="A0A0V1BFT1">
    <property type="interactions" value="151"/>
</dbReference>
<sequence length="4253" mass="492383">MVGSWLMCLLTNKQDSRRQCQLLLFTHASFELFNHRKSSICVGGAAFYYWPIWLNKCTCRAGQSYRNPLCQVITSVWSGTDTLFAHLFLRSFYRSPFTVVVETSGCFSKLRTQISDTWVWFTASISNIMLSHHRCRLWILHPFFSYLGKMNEEYVSNENLDELMDSKEAAQFFERGRIKQLQDERVSIQKKTFTNWCNKYLDSIPKEYDEETMSFRSPLHVNDIFVDLCDGIVLMKLVEIICGENLGRPNRGRMRVHKIENLNRVLGFLKRKRIPFENIGAEDILDGNPRLILGLIWTMILRFQLDDIVIEVEGPESGEKKFAKDALLLWCQRKTAGYRGVKIENFSTSWRSGLGFNALIHAHRPDLINYDALSSRDHLANLKNAFDVAEHSLGISKLLDPEDMDVARPDDKSVMTYLISYYNYFAKQKKGLTGAKRVAKVIAQLMSCENKEKEYEGIFSRLLEWIERKIAELGSRRFPNSLVGIQEELFKFKQYRTQEKPLKYIEKGELEALIFQIRTEQQGLGTKQYTPPNGYLLKDIETAWNMLEKAEHARQIALQEELIRCWFVDLFFIVFSQKRLEQLARSFECKALLRESWLREMMMVLREFNYGKTVGEVEASIKKLEAILADVLPRENRFQSLKAMASELVSENYHGKTAICQREQSVWGKWLNLLHELESRRVALQSLSKVMSILRDVDALAQEFSEIEAILRMRDTGKHLIGVEDLQQKHNLVESQLLTCGGRLKTIVADTQRYSRCKEVEFEVLQTKVAELQHYYDNLLQWAQMRKLALEKANELFRFLEDVEEEDKWLLEKSRFCITLVRNCDLSFSSQLNRLLKCLETEMQAHWVRTKKVMAVGEQLLLNTFPDAKEDVQNGLKNLQFRWDELRQLISVLGRYVNEARQINQYFQEANEAESWIRERMPLVSSEDAGKDESSAQALLLRHSRLEEEIKAYSGDIHRLDEMAQELSSSEMLLNFGKGDKNDLQSIATSGRNLLEKDESDEARHASKIICRDDDASVKTASLRKKSLGQNEVNVINDRQQQINYAYGRLIALSRDRRAFLEEVVQLHRFYRQCYEFQLWAKQMGKALNEPVSSEHIKASRRKYDKLVSDMNTNGGIRLNEINKMAEEFTASGHGHIDRIRDGQLEVNNTADIYLSILFRWESLLKLKAAKADALNAAERVAEFNEVCKETRSWILEKTVVLEEQTEANDMKSLQALQRKHQNLERELRPVEGKMQTLQSLAENVMKAYPSEAGSVRSELKALQNMWIELKDKTARRRVALEDSRGWQMFQNAVEDLTTWINKTKSTLSVMETAVGVSEANALCLQCEEIWRDIINHNDELNYVNDLGKRICAKGHMKSEVEDELTKVNANYRKLTEYCTEKREHFDDMLQYWIFVREADVIDSATKGLEALLKLHDVGNSVDATDDLLKQSKELDTKLQAQNHRLEEFLTNSELYLEKRPLNENLIRERVSEVVGYRDKIKQLAAHRHAELELSLVFHLFRREVEELMQWIGEKMRIVSSDSYHSGLNLQKRIKKHEAFEAELHANQDRLTRINKVYIFIISCICGIGIKGMQLVERTINGSEVNKLLENLNEEWEKLLKLTAERGQKLKHAGDQRVVNRMLDDLTCKLADFQQKLESEDVGSDLRSIKQLIQNHTVLVQDVKSCACQVDGFVSHVEEFVRSGHDGAERILNNVLDLKEKYRMLEAPMKHRRDVLESSLLMHQFNFDVECEQQWIREKQSAASQKDVGRSLTDALNLVKKHEQLESEVSGHQPIINRVLEFGKNLIQKMHFAAGEISQRCDLLSEEWKSLKKDISERHEKLELALLVHEFYANASDFESWMNEKRCFLNSDDIGTDENSAGVLLMRHKAIQDELKLYRSLFDTVKTQCERLKDKGYTDMKGEQERLEDQYRQLEQLAERRIFILTEAISMYQYLRDSEELERWINEQMTIATSEEVGKDHEHLVDVLSKFDDFRQRVKHASERFIMCDNAARSILERQPPFSGTIITRQDRLRAAWSSLLDSVELREKKLEAAAEIHRFNRDVAEALSRIFEKLESIPTDLGKDVGTVQSLMRKHDAFENELIALESQIQVVLDDSGRIQSDCSPSQAEHVISQQKLLVENWNRLQALSDCRRDSLAASYDFQNFAAMARDFIQWTQQTIAQMRSNRSVRDLQSAELLLAEHRQLHMEIETRDDDFNRLEIVAQKMLSAKHYASSEIAEKRDQVQQARENACNEWASKQRWINELIQLHTFLREAKQVMTLLGSYDVSLNSEIPATVEGVTALTRKHDTFEKKLNALEDRVINLKTDVAQLVERKNVEAQNMQYVYSTLEKRWRHLLQMSDQRRAALKDAMMFANFKSDIAEVRSMICCQFVRFKITLFFVLVVLQVESWINDRLQTLNANESSVKNVSLQEKVKLLQKHQTVEAELAFHQPRIEQIYHTANILLKQGHANRDEVKSCKESIQRKWGALESACQEQSLALEEARDILNFEQLIDNVTAWIRATELMVQAQDMGNDYEHCESLLKKMVDAESEANVDEDTLKRIKSIGEKLVVLGRSDAEEVRGKVENLQLMWTSVQQSLASYREQLEAAKVVHAFNRDVDDTVQRISEKYATVTADEHMRDLLAVEVMLRNQHALERSSGALYEKIQCHRAVAQSLLPQNPPLKCFICDLEIFHLQDTIEESCKKLETSWTRLEQASKARRFRLEQCQDLFKFFDRQREIEQWSATMRSKLVLHQVPHSVSEAQQLLENYKEKRAEIVGRREHIEQLKHHGAQLCQKQQDHASEVSEAMQNLDKIYSTLLEQWENENVRLWRWYDFQNFSEHANMVDEWLSSKEVFLKRNNFGDSLDEASELLKELDRFETTLRAQSEKIDKLVKNAEENSAKDAEHAEVIRGRSTSAVQRYDSILEQCSKRREALKDYRRFKLFVKDSHEVMFWLNAKLQIAYDETYVDSTHLQSKIRKHDAFEAEMKANESRVVAIVSEADSLLAGNPYSRETILLQKDEIMNGWKELTEVSKRKSERLRDALKSYEFSRLLADLDKWIDGIETQLSSDDHGSDLNSVENLLKHLEQLEKDIKARKGDFEAVKVRSAELIAKDDVANFEDLLSKSRAVVERYVYLAEPCEIRKENLQDSHALYQWMHDVDEQSDWIREHRPAVFSEYTGESLQAAQSLLKKHQQVEQNFNTVVASQQSLLAAGRLMVQRRHFASEKIVAKVDFVEKELHQFREQLVVRRQKLHHAIQVQQYYCDAFEVEQWMAEKQALLAGDDQQCQDEEAVLAALKKLDLYEQDMQNFHTELRSLGEFLQRILKDNHQQQQQQQQENDQSTAMSAKQAQLEREYETLVGLCQQRRRRLTDSGHFYQFVRQVDTLVPLLRQKEAVALSEDYGRDLDECKALIGQFDQFLRELSSLGERVASVQRTHDDLLRASHPFSASVRAAGADLQKLWHDVNEAATERHQALLGAKQVHEFDQEADETLNWLHEKEAQLVSESTHDFGQLDMKTIKAQLQRNEFFLVRGISCSNSPQLVRELSAVQRKVETLCKEAERLVSNYPDTAEHLDVRKQEMMEVFNELNQEGKNQRTKLEHAEQLQAYFEQFHDLINWINGMQTMITADSLVKDVPGAEALLLRHKERFAEIEARAPAVVEFIQLGKEMMRSKHVLSLEICDKVDQLDTAFNNLRLIFEERSSLYAMNLDAQIWKSDASSLEAWLNDRQLYLKEDWDGIKSAREVEESIRQYDDFLTTLSAQEEKFDALKKLTLLEQAMECQSVREAQVQRQVELSREKQRKQKVKTLEKHRILQERRQERERRRTQEISYTKSLSSETASIQRRSSISFVPSTLVYDNGNLEQTATSLGTLSSSTQAFSSVTGTDSNTRNVTTVSKSELSDGTSTFKCLSTDDSTNPSRQSINSESVVESVKKIPSFTTRRGMRRTAPSNDMIEKKGFLERKQDLQSGGKKATIRSWKNYYTILCGQLMCFFKDQQGFCSGAAASAPINILHAVCQPASEYQKRKNAFKLRTVDGAEFLFSANSFSEMQDWIAKISFHASLPPSMQLKSFREHFDQLSQSVSKSSNSSATDVYFTCLTHPSIPASTAETLPTTAPNDDSSYSSTWQMTDDSSKYFTALSEPTVPPSVDENLNTASLDVIHEEIDESALSFVKTRNASSADQATAEVSENGYSLQTALQYSENSSELDTGTSENCTESYIHSEDVAQRQQSYQDTASSTVTVELEEKRRKLLPRISSLFKSKKRDTKDMQF</sequence>
<dbReference type="Gene3D" id="2.30.29.30">
    <property type="entry name" value="Pleckstrin-homology domain (PH domain)/Phosphotyrosine-binding domain (PTB)"/>
    <property type="match status" value="1"/>
</dbReference>
<evidence type="ECO:0000256" key="6">
    <source>
        <dbReference type="SAM" id="MobiDB-lite"/>
    </source>
</evidence>
<proteinExistence type="inferred from homology"/>
<feature type="coiled-coil region" evidence="5">
    <location>
        <begin position="3528"/>
        <end position="3587"/>
    </location>
</feature>
<dbReference type="OrthoDB" id="5865767at2759"/>
<dbReference type="PROSITE" id="PS00019">
    <property type="entry name" value="ACTININ_1"/>
    <property type="match status" value="1"/>
</dbReference>
<dbReference type="Pfam" id="PF00307">
    <property type="entry name" value="CH"/>
    <property type="match status" value="2"/>
</dbReference>
<feature type="coiled-coil region" evidence="5">
    <location>
        <begin position="2850"/>
        <end position="2877"/>
    </location>
</feature>
<dbReference type="Pfam" id="PF00435">
    <property type="entry name" value="Spectrin"/>
    <property type="match status" value="27"/>
</dbReference>
<dbReference type="GO" id="GO:0016020">
    <property type="term" value="C:membrane"/>
    <property type="evidence" value="ECO:0007669"/>
    <property type="project" value="UniProtKB-ARBA"/>
</dbReference>
<feature type="domain" description="PH" evidence="7">
    <location>
        <begin position="3935"/>
        <end position="4043"/>
    </location>
</feature>
<dbReference type="SUPFAM" id="SSF46966">
    <property type="entry name" value="Spectrin repeat"/>
    <property type="match status" value="24"/>
</dbReference>
<evidence type="ECO:0000256" key="3">
    <source>
        <dbReference type="ARBA" id="ARBA00022737"/>
    </source>
</evidence>
<dbReference type="PRINTS" id="PR00683">
    <property type="entry name" value="SPECTRINPH"/>
</dbReference>
<feature type="region of interest" description="Disordered" evidence="6">
    <location>
        <begin position="4088"/>
        <end position="4107"/>
    </location>
</feature>
<dbReference type="InterPro" id="IPR001849">
    <property type="entry name" value="PH_domain"/>
</dbReference>
<evidence type="ECO:0000256" key="5">
    <source>
        <dbReference type="SAM" id="Coils"/>
    </source>
</evidence>
<keyword evidence="2" id="KW-0117">Actin capping</keyword>
<reference evidence="9 10" key="1">
    <citation type="submission" date="2015-01" db="EMBL/GenBank/DDBJ databases">
        <title>Evolution of Trichinella species and genotypes.</title>
        <authorList>
            <person name="Korhonen P.K."/>
            <person name="Edoardo P."/>
            <person name="Giuseppe L.R."/>
            <person name="Gasser R.B."/>
        </authorList>
    </citation>
    <scope>NUCLEOTIDE SEQUENCE [LARGE SCALE GENOMIC DNA]</scope>
    <source>
        <strain evidence="9">ISS3</strain>
    </source>
</reference>
<dbReference type="EMBL" id="JYDH01000050">
    <property type="protein sequence ID" value="KRY35758.1"/>
    <property type="molecule type" value="Genomic_DNA"/>
</dbReference>
<dbReference type="SUPFAM" id="SSF47576">
    <property type="entry name" value="Calponin-homology domain, CH-domain"/>
    <property type="match status" value="1"/>
</dbReference>
<dbReference type="Gene3D" id="1.20.58.60">
    <property type="match status" value="20"/>
</dbReference>
<dbReference type="InterPro" id="IPR011993">
    <property type="entry name" value="PH-like_dom_sf"/>
</dbReference>
<protein>
    <submittedName>
        <fullName evidence="9">Spectrin beta chain, non-erythrocytic 5</fullName>
    </submittedName>
</protein>
<feature type="coiled-coil region" evidence="5">
    <location>
        <begin position="936"/>
        <end position="963"/>
    </location>
</feature>
<dbReference type="PROSITE" id="PS50003">
    <property type="entry name" value="PH_DOMAIN"/>
    <property type="match status" value="1"/>
</dbReference>
<dbReference type="FunFam" id="2.30.29.30:FF:000024">
    <property type="entry name" value="Spectrin beta chain"/>
    <property type="match status" value="1"/>
</dbReference>
<dbReference type="SUPFAM" id="SSF50729">
    <property type="entry name" value="PH domain-like"/>
    <property type="match status" value="1"/>
</dbReference>
<dbReference type="InterPro" id="IPR001715">
    <property type="entry name" value="CH_dom"/>
</dbReference>
<feature type="coiled-coil region" evidence="5">
    <location>
        <begin position="1207"/>
        <end position="1234"/>
    </location>
</feature>
<feature type="region of interest" description="Disordered" evidence="6">
    <location>
        <begin position="3311"/>
        <end position="3330"/>
    </location>
</feature>
<keyword evidence="4" id="KW-0009">Actin-binding</keyword>
<dbReference type="GO" id="GO:0005543">
    <property type="term" value="F:phospholipid binding"/>
    <property type="evidence" value="ECO:0007669"/>
    <property type="project" value="InterPro"/>
</dbReference>
<evidence type="ECO:0000313" key="10">
    <source>
        <dbReference type="Proteomes" id="UP000054776"/>
    </source>
</evidence>
<evidence type="ECO:0000259" key="7">
    <source>
        <dbReference type="PROSITE" id="PS50003"/>
    </source>
</evidence>
<dbReference type="eggNOG" id="KOG0517">
    <property type="taxonomic scope" value="Eukaryota"/>
</dbReference>
<feature type="coiled-coil region" evidence="5">
    <location>
        <begin position="2281"/>
        <end position="2315"/>
    </location>
</feature>
<dbReference type="PROSITE" id="PS50021">
    <property type="entry name" value="CH"/>
    <property type="match status" value="2"/>
</dbReference>
<dbReference type="CDD" id="cd10571">
    <property type="entry name" value="PH_beta_spectrin"/>
    <property type="match status" value="1"/>
</dbReference>
<feature type="compositionally biased region" description="Polar residues" evidence="6">
    <location>
        <begin position="3320"/>
        <end position="3330"/>
    </location>
</feature>
<dbReference type="CDD" id="cd21194">
    <property type="entry name" value="CH_beta_spectrin_rpt2"/>
    <property type="match status" value="1"/>
</dbReference>
<evidence type="ECO:0000256" key="1">
    <source>
        <dbReference type="ARBA" id="ARBA00006826"/>
    </source>
</evidence>
<organism evidence="9 10">
    <name type="scientific">Trichinella spiralis</name>
    <name type="common">Trichina worm</name>
    <dbReference type="NCBI Taxonomy" id="6334"/>
    <lineage>
        <taxon>Eukaryota</taxon>
        <taxon>Metazoa</taxon>
        <taxon>Ecdysozoa</taxon>
        <taxon>Nematoda</taxon>
        <taxon>Enoplea</taxon>
        <taxon>Dorylaimia</taxon>
        <taxon>Trichinellida</taxon>
        <taxon>Trichinellidae</taxon>
        <taxon>Trichinella</taxon>
    </lineage>
</organism>
<comment type="similarity">
    <text evidence="1">Belongs to the spectrin family.</text>
</comment>
<dbReference type="PANTHER" id="PTHR11915">
    <property type="entry name" value="SPECTRIN/FILAMIN RELATED CYTOSKELETAL PROTEIN"/>
    <property type="match status" value="1"/>
</dbReference>
<dbReference type="Gene3D" id="1.10.418.10">
    <property type="entry name" value="Calponin-like domain"/>
    <property type="match status" value="2"/>
</dbReference>
<keyword evidence="10" id="KW-1185">Reference proteome</keyword>
<accession>A0A0V1BFT1</accession>
<dbReference type="Proteomes" id="UP000054776">
    <property type="component" value="Unassembled WGS sequence"/>
</dbReference>
<dbReference type="SMART" id="SM00033">
    <property type="entry name" value="CH"/>
    <property type="match status" value="2"/>
</dbReference>
<dbReference type="SMART" id="SM00150">
    <property type="entry name" value="SPEC"/>
    <property type="match status" value="30"/>
</dbReference>
<gene>
    <name evidence="9" type="primary">SPTBN5</name>
    <name evidence="9" type="ORF">T01_2725</name>
</gene>
<dbReference type="InterPro" id="IPR001605">
    <property type="entry name" value="PH_dom-spectrin-type"/>
</dbReference>
<dbReference type="InterPro" id="IPR018159">
    <property type="entry name" value="Spectrin/alpha-actinin"/>
</dbReference>
<dbReference type="Pfam" id="PF15410">
    <property type="entry name" value="PH_9"/>
    <property type="match status" value="1"/>
</dbReference>
<dbReference type="FunFam" id="1.10.418.10:FF:000001">
    <property type="entry name" value="Actinin alpha 1"/>
    <property type="match status" value="1"/>
</dbReference>
<comment type="caution">
    <text evidence="9">The sequence shown here is derived from an EMBL/GenBank/DDBJ whole genome shotgun (WGS) entry which is preliminary data.</text>
</comment>
<dbReference type="SMART" id="SM00233">
    <property type="entry name" value="PH"/>
    <property type="match status" value="1"/>
</dbReference>
<feature type="domain" description="Calponin-homology (CH)" evidence="8">
    <location>
        <begin position="187"/>
        <end position="304"/>
    </location>
</feature>
<dbReference type="GO" id="GO:0051693">
    <property type="term" value="P:actin filament capping"/>
    <property type="evidence" value="ECO:0007669"/>
    <property type="project" value="UniProtKB-KW"/>
</dbReference>
<dbReference type="InterPro" id="IPR036872">
    <property type="entry name" value="CH_dom_sf"/>
</dbReference>
<dbReference type="FunFam" id="1.10.418.10:FF:000089">
    <property type="entry name" value="Spectrin beta chain"/>
    <property type="match status" value="1"/>
</dbReference>
<feature type="domain" description="Calponin-homology (CH)" evidence="8">
    <location>
        <begin position="321"/>
        <end position="426"/>
    </location>
</feature>
<keyword evidence="5" id="KW-0175">Coiled coil</keyword>
<dbReference type="STRING" id="6334.A0A0V1BFT1"/>
<name>A0A0V1BFT1_TRISP</name>
<dbReference type="InterPro" id="IPR041681">
    <property type="entry name" value="PH_9"/>
</dbReference>
<feature type="coiled-coil region" evidence="5">
    <location>
        <begin position="2741"/>
        <end position="2768"/>
    </location>
</feature>
<evidence type="ECO:0000256" key="2">
    <source>
        <dbReference type="ARBA" id="ARBA00022467"/>
    </source>
</evidence>
<evidence type="ECO:0000259" key="8">
    <source>
        <dbReference type="PROSITE" id="PS50021"/>
    </source>
</evidence>
<dbReference type="InterPro" id="IPR001589">
    <property type="entry name" value="Actinin_actin-bd_CS"/>
</dbReference>
<evidence type="ECO:0000313" key="9">
    <source>
        <dbReference type="EMBL" id="KRY35758.1"/>
    </source>
</evidence>
<dbReference type="CDD" id="cd00176">
    <property type="entry name" value="SPEC"/>
    <property type="match status" value="17"/>
</dbReference>